<comment type="catalytic activity">
    <reaction evidence="13">
        <text>O-phospho-L-threonyl-[protein] + H2O = L-threonyl-[protein] + phosphate</text>
        <dbReference type="Rhea" id="RHEA:47004"/>
        <dbReference type="Rhea" id="RHEA-COMP:11060"/>
        <dbReference type="Rhea" id="RHEA-COMP:11605"/>
        <dbReference type="ChEBI" id="CHEBI:15377"/>
        <dbReference type="ChEBI" id="CHEBI:30013"/>
        <dbReference type="ChEBI" id="CHEBI:43474"/>
        <dbReference type="ChEBI" id="CHEBI:61977"/>
        <dbReference type="EC" id="3.1.3.16"/>
    </reaction>
</comment>
<dbReference type="InterPro" id="IPR029021">
    <property type="entry name" value="Prot-tyrosine_phosphatase-like"/>
</dbReference>
<evidence type="ECO:0000256" key="10">
    <source>
        <dbReference type="ARBA" id="ARBA00023136"/>
    </source>
</evidence>
<dbReference type="Proteomes" id="UP001230051">
    <property type="component" value="Unassembled WGS sequence"/>
</dbReference>
<keyword evidence="6" id="KW-0999">Mitochondrion inner membrane</keyword>
<gene>
    <name evidence="16" type="primary">DUSP18</name>
    <name evidence="16" type="ORF">AOXY_G37710</name>
</gene>
<keyword evidence="9" id="KW-0496">Mitochondrion</keyword>
<keyword evidence="7" id="KW-0378">Hydrolase</keyword>
<dbReference type="PROSITE" id="PS00383">
    <property type="entry name" value="TYR_PHOSPHATASE_1"/>
    <property type="match status" value="1"/>
</dbReference>
<dbReference type="PANTHER" id="PTHR46495">
    <property type="entry name" value="DUAL SPECIFICITY PROTEIN PHOSPHATASE 21"/>
    <property type="match status" value="1"/>
</dbReference>
<evidence type="ECO:0000313" key="16">
    <source>
        <dbReference type="EMBL" id="KAK1138872.1"/>
    </source>
</evidence>
<dbReference type="InterPro" id="IPR000387">
    <property type="entry name" value="Tyr_Pase_dom"/>
</dbReference>
<evidence type="ECO:0000256" key="8">
    <source>
        <dbReference type="ARBA" id="ARBA00022912"/>
    </source>
</evidence>
<evidence type="ECO:0000256" key="13">
    <source>
        <dbReference type="ARBA" id="ARBA00048336"/>
    </source>
</evidence>
<name>A0AAD8CER6_ACIOX</name>
<evidence type="ECO:0000256" key="5">
    <source>
        <dbReference type="ARBA" id="ARBA00022490"/>
    </source>
</evidence>
<evidence type="ECO:0000256" key="7">
    <source>
        <dbReference type="ARBA" id="ARBA00022801"/>
    </source>
</evidence>
<dbReference type="PROSITE" id="PS50054">
    <property type="entry name" value="TYR_PHOSPHATASE_DUAL"/>
    <property type="match status" value="1"/>
</dbReference>
<keyword evidence="17" id="KW-1185">Reference proteome</keyword>
<evidence type="ECO:0000313" key="17">
    <source>
        <dbReference type="Proteomes" id="UP001230051"/>
    </source>
</evidence>
<dbReference type="GO" id="GO:0005743">
    <property type="term" value="C:mitochondrial inner membrane"/>
    <property type="evidence" value="ECO:0007669"/>
    <property type="project" value="UniProtKB-SubCell"/>
</dbReference>
<organism evidence="16 17">
    <name type="scientific">Acipenser oxyrinchus oxyrinchus</name>
    <dbReference type="NCBI Taxonomy" id="40147"/>
    <lineage>
        <taxon>Eukaryota</taxon>
        <taxon>Metazoa</taxon>
        <taxon>Chordata</taxon>
        <taxon>Craniata</taxon>
        <taxon>Vertebrata</taxon>
        <taxon>Euteleostomi</taxon>
        <taxon>Actinopterygii</taxon>
        <taxon>Chondrostei</taxon>
        <taxon>Acipenseriformes</taxon>
        <taxon>Acipenseridae</taxon>
        <taxon>Acipenser</taxon>
    </lineage>
</organism>
<dbReference type="InterPro" id="IPR020420">
    <property type="entry name" value="Atypical_DUSP_subfamB"/>
</dbReference>
<comment type="caution">
    <text evidence="16">The sequence shown here is derived from an EMBL/GenBank/DDBJ whole genome shotgun (WGS) entry which is preliminary data.</text>
</comment>
<accession>A0AAD8CER6</accession>
<keyword evidence="10" id="KW-0472">Membrane</keyword>
<sequence>MNKDTEAPAVPRLSGLGQITEHLYLSSGRAANNTVLVSNSRITCIINVTQDVVNTHFPAVEYVRVPVADSPRSRLNEYFDLIADRIDEEGAKSGRALVHCNAGVSRSATLCLAYLMKYCNMTLLEAHRLVKARRPIVRPNNGFWKQLIDYENRLHGKVTVRMVTSPIGEIPDIYEEGTKGMIPC</sequence>
<comment type="subcellular location">
    <subcellularLocation>
        <location evidence="2">Cytoplasm</location>
    </subcellularLocation>
    <subcellularLocation>
        <location evidence="3">Mitochondrion inner membrane</location>
        <topology evidence="3">Peripheral membrane protein</topology>
    </subcellularLocation>
    <subcellularLocation>
        <location evidence="1">Nucleus</location>
    </subcellularLocation>
</comment>
<dbReference type="GO" id="GO:0005634">
    <property type="term" value="C:nucleus"/>
    <property type="evidence" value="ECO:0007669"/>
    <property type="project" value="UniProtKB-SubCell"/>
</dbReference>
<dbReference type="Pfam" id="PF00782">
    <property type="entry name" value="DSPc"/>
    <property type="match status" value="1"/>
</dbReference>
<dbReference type="PROSITE" id="PS50056">
    <property type="entry name" value="TYR_PHOSPHATASE_2"/>
    <property type="match status" value="1"/>
</dbReference>
<evidence type="ECO:0000256" key="11">
    <source>
        <dbReference type="ARBA" id="ARBA00023242"/>
    </source>
</evidence>
<dbReference type="AlphaFoldDB" id="A0AAD8CER6"/>
<comment type="similarity">
    <text evidence="4">Belongs to the protein-tyrosine phosphatase family. Non-receptor class dual specificity subfamily.</text>
</comment>
<proteinExistence type="inferred from homology"/>
<evidence type="ECO:0000259" key="15">
    <source>
        <dbReference type="PROSITE" id="PS50056"/>
    </source>
</evidence>
<protein>
    <submittedName>
        <fullName evidence="16">Dual specificity protein phosphatase 18-like</fullName>
    </submittedName>
</protein>
<feature type="domain" description="Tyrosine specific protein phosphatases" evidence="15">
    <location>
        <begin position="76"/>
        <end position="135"/>
    </location>
</feature>
<dbReference type="PANTHER" id="PTHR46495:SF1">
    <property type="entry name" value="DUAL SPECIFICITY PHOSPHATASE 21"/>
    <property type="match status" value="1"/>
</dbReference>
<evidence type="ECO:0000256" key="2">
    <source>
        <dbReference type="ARBA" id="ARBA00004496"/>
    </source>
</evidence>
<dbReference type="InterPro" id="IPR000340">
    <property type="entry name" value="Dual-sp_phosphatase_cat-dom"/>
</dbReference>
<dbReference type="InterPro" id="IPR016130">
    <property type="entry name" value="Tyr_Pase_AS"/>
</dbReference>
<evidence type="ECO:0000256" key="1">
    <source>
        <dbReference type="ARBA" id="ARBA00004123"/>
    </source>
</evidence>
<dbReference type="Gene3D" id="3.90.190.10">
    <property type="entry name" value="Protein tyrosine phosphatase superfamily"/>
    <property type="match status" value="1"/>
</dbReference>
<evidence type="ECO:0000256" key="4">
    <source>
        <dbReference type="ARBA" id="ARBA00008601"/>
    </source>
</evidence>
<evidence type="ECO:0000259" key="14">
    <source>
        <dbReference type="PROSITE" id="PS50054"/>
    </source>
</evidence>
<dbReference type="SMART" id="SM00195">
    <property type="entry name" value="DSPc"/>
    <property type="match status" value="1"/>
</dbReference>
<comment type="catalytic activity">
    <reaction evidence="12">
        <text>O-phospho-L-seryl-[protein] + H2O = L-seryl-[protein] + phosphate</text>
        <dbReference type="Rhea" id="RHEA:20629"/>
        <dbReference type="Rhea" id="RHEA-COMP:9863"/>
        <dbReference type="Rhea" id="RHEA-COMP:11604"/>
        <dbReference type="ChEBI" id="CHEBI:15377"/>
        <dbReference type="ChEBI" id="CHEBI:29999"/>
        <dbReference type="ChEBI" id="CHEBI:43474"/>
        <dbReference type="ChEBI" id="CHEBI:83421"/>
        <dbReference type="EC" id="3.1.3.16"/>
    </reaction>
</comment>
<evidence type="ECO:0000256" key="12">
    <source>
        <dbReference type="ARBA" id="ARBA00047761"/>
    </source>
</evidence>
<evidence type="ECO:0000256" key="6">
    <source>
        <dbReference type="ARBA" id="ARBA00022792"/>
    </source>
</evidence>
<dbReference type="PRINTS" id="PR01908">
    <property type="entry name" value="ADSPHPHTASE"/>
</dbReference>
<evidence type="ECO:0000256" key="3">
    <source>
        <dbReference type="ARBA" id="ARBA00004637"/>
    </source>
</evidence>
<feature type="domain" description="Tyrosine-protein phosphatase" evidence="14">
    <location>
        <begin position="15"/>
        <end position="156"/>
    </location>
</feature>
<evidence type="ECO:0000256" key="9">
    <source>
        <dbReference type="ARBA" id="ARBA00023128"/>
    </source>
</evidence>
<dbReference type="GO" id="GO:0017017">
    <property type="term" value="F:MAP kinase tyrosine/serine/threonine phosphatase activity"/>
    <property type="evidence" value="ECO:0007669"/>
    <property type="project" value="InterPro"/>
</dbReference>
<dbReference type="SUPFAM" id="SSF52799">
    <property type="entry name" value="(Phosphotyrosine protein) phosphatases II"/>
    <property type="match status" value="1"/>
</dbReference>
<dbReference type="PRINTS" id="PR01910">
    <property type="entry name" value="ADSPHPHTASEB"/>
</dbReference>
<dbReference type="GO" id="GO:0004722">
    <property type="term" value="F:protein serine/threonine phosphatase activity"/>
    <property type="evidence" value="ECO:0007669"/>
    <property type="project" value="UniProtKB-EC"/>
</dbReference>
<dbReference type="EMBL" id="JAGXEW010000495">
    <property type="protein sequence ID" value="KAK1138872.1"/>
    <property type="molecule type" value="Genomic_DNA"/>
</dbReference>
<dbReference type="GO" id="GO:0004725">
    <property type="term" value="F:protein tyrosine phosphatase activity"/>
    <property type="evidence" value="ECO:0007669"/>
    <property type="project" value="TreeGrafter"/>
</dbReference>
<dbReference type="InterPro" id="IPR020422">
    <property type="entry name" value="TYR_PHOSPHATASE_DUAL_dom"/>
</dbReference>
<keyword evidence="5" id="KW-0963">Cytoplasm</keyword>
<keyword evidence="11" id="KW-0539">Nucleus</keyword>
<dbReference type="FunFam" id="3.90.190.10:FF:000049">
    <property type="entry name" value="Dual specificity protein phosphatase 14"/>
    <property type="match status" value="1"/>
</dbReference>
<keyword evidence="8" id="KW-0904">Protein phosphatase</keyword>
<reference evidence="16" key="1">
    <citation type="submission" date="2022-02" db="EMBL/GenBank/DDBJ databases">
        <title>Atlantic sturgeon de novo genome assembly.</title>
        <authorList>
            <person name="Stock M."/>
            <person name="Klopp C."/>
            <person name="Guiguen Y."/>
            <person name="Cabau C."/>
            <person name="Parinello H."/>
            <person name="Santidrian Yebra-Pimentel E."/>
            <person name="Kuhl H."/>
            <person name="Dirks R.P."/>
            <person name="Guessner J."/>
            <person name="Wuertz S."/>
            <person name="Du K."/>
            <person name="Schartl M."/>
        </authorList>
    </citation>
    <scope>NUCLEOTIDE SEQUENCE</scope>
    <source>
        <strain evidence="16">STURGEONOMICS-FGT-2020</strain>
        <tissue evidence="16">Whole blood</tissue>
    </source>
</reference>